<dbReference type="GO" id="GO:0050830">
    <property type="term" value="P:defense response to Gram-positive bacterium"/>
    <property type="evidence" value="ECO:0007669"/>
    <property type="project" value="TreeGrafter"/>
</dbReference>
<dbReference type="Gene3D" id="2.10.50.10">
    <property type="entry name" value="Tumor Necrosis Factor Receptor, subunit A, domain 2"/>
    <property type="match status" value="3"/>
</dbReference>
<dbReference type="GO" id="GO:2000406">
    <property type="term" value="P:positive regulation of T cell migration"/>
    <property type="evidence" value="ECO:0007669"/>
    <property type="project" value="TreeGrafter"/>
</dbReference>
<feature type="domain" description="TNFR-Cys" evidence="4">
    <location>
        <begin position="26"/>
        <end position="60"/>
    </location>
</feature>
<feature type="disulfide bond" evidence="1">
    <location>
        <begin position="63"/>
        <end position="78"/>
    </location>
</feature>
<dbReference type="PANTHER" id="PTHR46838">
    <property type="entry name" value="TUMOR NECROSIS FACTOR RECEPTOR SUPERFAMILY MEMBER 14"/>
    <property type="match status" value="1"/>
</dbReference>
<organism evidence="5 6">
    <name type="scientific">Oryzias melastigma</name>
    <name type="common">Marine medaka</name>
    <dbReference type="NCBI Taxonomy" id="30732"/>
    <lineage>
        <taxon>Eukaryota</taxon>
        <taxon>Metazoa</taxon>
        <taxon>Chordata</taxon>
        <taxon>Craniata</taxon>
        <taxon>Vertebrata</taxon>
        <taxon>Euteleostomi</taxon>
        <taxon>Actinopterygii</taxon>
        <taxon>Neopterygii</taxon>
        <taxon>Teleostei</taxon>
        <taxon>Neoteleostei</taxon>
        <taxon>Acanthomorphata</taxon>
        <taxon>Ovalentaria</taxon>
        <taxon>Atherinomorphae</taxon>
        <taxon>Beloniformes</taxon>
        <taxon>Adrianichthyidae</taxon>
        <taxon>Oryziinae</taxon>
        <taxon>Oryzias</taxon>
    </lineage>
</organism>
<dbReference type="SMART" id="SM00208">
    <property type="entry name" value="TNFR"/>
    <property type="match status" value="4"/>
</dbReference>
<dbReference type="GO" id="GO:0050829">
    <property type="term" value="P:defense response to Gram-negative bacterium"/>
    <property type="evidence" value="ECO:0007669"/>
    <property type="project" value="TreeGrafter"/>
</dbReference>
<feature type="transmembrane region" description="Helical" evidence="2">
    <location>
        <begin position="277"/>
        <end position="299"/>
    </location>
</feature>
<dbReference type="AlphaFoldDB" id="A0A3B3C2A2"/>
<proteinExistence type="predicted"/>
<dbReference type="GO" id="GO:0002720">
    <property type="term" value="P:positive regulation of cytokine production involved in immune response"/>
    <property type="evidence" value="ECO:0007669"/>
    <property type="project" value="TreeGrafter"/>
</dbReference>
<dbReference type="PROSITE" id="PS50050">
    <property type="entry name" value="TNFR_NGFR_2"/>
    <property type="match status" value="2"/>
</dbReference>
<dbReference type="PROSITE" id="PS00652">
    <property type="entry name" value="TNFR_NGFR_1"/>
    <property type="match status" value="1"/>
</dbReference>
<feature type="disulfide bond" evidence="1">
    <location>
        <begin position="42"/>
        <end position="60"/>
    </location>
</feature>
<accession>A0A3B3C2A2</accession>
<comment type="caution">
    <text evidence="1">Lacks conserved residue(s) required for the propagation of feature annotation.</text>
</comment>
<dbReference type="InterPro" id="IPR001368">
    <property type="entry name" value="TNFR/NGFR_Cys_rich_reg"/>
</dbReference>
<dbReference type="CDD" id="cd13405">
    <property type="entry name" value="TNFRSF14_teleost"/>
    <property type="match status" value="1"/>
</dbReference>
<dbReference type="Proteomes" id="UP000261560">
    <property type="component" value="Unplaced"/>
</dbReference>
<keyword evidence="1" id="KW-1015">Disulfide bond</keyword>
<evidence type="ECO:0000256" key="1">
    <source>
        <dbReference type="PROSITE-ProRule" id="PRU00206"/>
    </source>
</evidence>
<feature type="signal peptide" evidence="3">
    <location>
        <begin position="1"/>
        <end position="26"/>
    </location>
</feature>
<dbReference type="GO" id="GO:0009897">
    <property type="term" value="C:external side of plasma membrane"/>
    <property type="evidence" value="ECO:0007669"/>
    <property type="project" value="TreeGrafter"/>
</dbReference>
<evidence type="ECO:0000313" key="5">
    <source>
        <dbReference type="Ensembl" id="ENSOMEP00000011955.1"/>
    </source>
</evidence>
<keyword evidence="2" id="KW-0472">Membrane</keyword>
<dbReference type="STRING" id="30732.ENSOMEP00000011955"/>
<evidence type="ECO:0000313" key="6">
    <source>
        <dbReference type="Proteomes" id="UP000261560"/>
    </source>
</evidence>
<evidence type="ECO:0000256" key="2">
    <source>
        <dbReference type="SAM" id="Phobius"/>
    </source>
</evidence>
<dbReference type="FunFam" id="2.10.50.10:FF:000007">
    <property type="entry name" value="TNF receptor superfamily member 14"/>
    <property type="match status" value="1"/>
</dbReference>
<dbReference type="PaxDb" id="30732-ENSOMEP00000011955"/>
<dbReference type="PANTHER" id="PTHR46838:SF1">
    <property type="entry name" value="TUMOR NECROSIS FACTOR RECEPTOR SUPERFAMILY MEMBER 14"/>
    <property type="match status" value="1"/>
</dbReference>
<feature type="chain" id="PRO_5017426177" description="TNFR-Cys domain-containing protein" evidence="3">
    <location>
        <begin position="27"/>
        <end position="304"/>
    </location>
</feature>
<evidence type="ECO:0000259" key="4">
    <source>
        <dbReference type="PROSITE" id="PS50050"/>
    </source>
</evidence>
<protein>
    <recommendedName>
        <fullName evidence="4">TNFR-Cys domain-containing protein</fullName>
    </recommendedName>
</protein>
<reference evidence="5" key="2">
    <citation type="submission" date="2025-09" db="UniProtKB">
        <authorList>
            <consortium name="Ensembl"/>
        </authorList>
    </citation>
    <scope>IDENTIFICATION</scope>
</reference>
<dbReference type="Ensembl" id="ENSOMET00000019181.1">
    <property type="protein sequence ID" value="ENSOMEP00000011955.1"/>
    <property type="gene ID" value="ENSOMEG00000013346.1"/>
</dbReference>
<name>A0A3B3C2A2_ORYME</name>
<dbReference type="GO" id="GO:0046642">
    <property type="term" value="P:negative regulation of alpha-beta T cell proliferation"/>
    <property type="evidence" value="ECO:0007669"/>
    <property type="project" value="TreeGrafter"/>
</dbReference>
<dbReference type="Pfam" id="PF00020">
    <property type="entry name" value="TNFR_c6"/>
    <property type="match status" value="2"/>
</dbReference>
<keyword evidence="6" id="KW-1185">Reference proteome</keyword>
<dbReference type="FunFam" id="2.10.50.10:FF:000065">
    <property type="entry name" value="TNF receptor superfamily member 14"/>
    <property type="match status" value="1"/>
</dbReference>
<feature type="domain" description="TNFR-Cys" evidence="4">
    <location>
        <begin position="62"/>
        <end position="101"/>
    </location>
</feature>
<feature type="repeat" description="TNFR-Cys" evidence="1">
    <location>
        <begin position="26"/>
        <end position="60"/>
    </location>
</feature>
<dbReference type="GeneTree" id="ENSGT00950000183126"/>
<feature type="disulfide bond" evidence="1">
    <location>
        <begin position="39"/>
        <end position="52"/>
    </location>
</feature>
<dbReference type="SUPFAM" id="SSF57586">
    <property type="entry name" value="TNF receptor-like"/>
    <property type="match status" value="2"/>
</dbReference>
<sequence>MKLMKLMKLMKITASVMLMRVCRVLSCQQTEYEISGRCCSMCPPGSRVQRDCTEFTTTSCVPCVEGTYNEKYNGVRNCAHCSLCSGLKVKLECTLTSDSVCEPQDGFFCLDWSSKSCGAAQKHSSCEGGQYISQRGTASTDTECSDCSTGTFSDGTGMSCQPHTQCEAENLQLIEAGTSSADARCGEQRQNVSGIVIGVLVPVVLIVGAAAVCECVCEWVNGSVTVKRFGPSKEGRKRYTSIQHLHAQSGGCVTAGWVGAHTQVHPVHYITDTHAHLHLSVLILYCMCWVIVFCLVCFCSPSTC</sequence>
<feature type="repeat" description="TNFR-Cys" evidence="1">
    <location>
        <begin position="62"/>
        <end position="101"/>
    </location>
</feature>
<keyword evidence="2" id="KW-0812">Transmembrane</keyword>
<keyword evidence="3" id="KW-0732">Signal</keyword>
<reference evidence="5" key="1">
    <citation type="submission" date="2025-08" db="UniProtKB">
        <authorList>
            <consortium name="Ensembl"/>
        </authorList>
    </citation>
    <scope>IDENTIFICATION</scope>
</reference>
<keyword evidence="2" id="KW-1133">Transmembrane helix</keyword>
<evidence type="ECO:0000256" key="3">
    <source>
        <dbReference type="SAM" id="SignalP"/>
    </source>
</evidence>